<evidence type="ECO:0000256" key="1">
    <source>
        <dbReference type="SAM" id="MobiDB-lite"/>
    </source>
</evidence>
<name>A0A4Y2HKW6_ARAVE</name>
<comment type="caution">
    <text evidence="2">The sequence shown here is derived from an EMBL/GenBank/DDBJ whole genome shotgun (WGS) entry which is preliminary data.</text>
</comment>
<dbReference type="AlphaFoldDB" id="A0A4Y2HKW6"/>
<evidence type="ECO:0000313" key="2">
    <source>
        <dbReference type="EMBL" id="GBM66006.1"/>
    </source>
</evidence>
<keyword evidence="3" id="KW-1185">Reference proteome</keyword>
<dbReference type="EMBL" id="BGPR01002002">
    <property type="protein sequence ID" value="GBM66006.1"/>
    <property type="molecule type" value="Genomic_DNA"/>
</dbReference>
<gene>
    <name evidence="2" type="ORF">AVEN_152206_1</name>
</gene>
<sequence>MGRHARPTRGGILLSRRSGKQTERRQLLMENSLAYPRGKEKQKQKVEGRLNLKESQTLGYLGVVNPVTLKEDVPLRGRKGARKIPYLVGKTRPDPSNFYSRICIRTALAKSDTTTHLKLPRWE</sequence>
<evidence type="ECO:0000313" key="3">
    <source>
        <dbReference type="Proteomes" id="UP000499080"/>
    </source>
</evidence>
<protein>
    <submittedName>
        <fullName evidence="2">Uncharacterized protein</fullName>
    </submittedName>
</protein>
<dbReference type="Proteomes" id="UP000499080">
    <property type="component" value="Unassembled WGS sequence"/>
</dbReference>
<proteinExistence type="predicted"/>
<accession>A0A4Y2HKW6</accession>
<reference evidence="2 3" key="1">
    <citation type="journal article" date="2019" name="Sci. Rep.">
        <title>Orb-weaving spider Araneus ventricosus genome elucidates the spidroin gene catalogue.</title>
        <authorList>
            <person name="Kono N."/>
            <person name="Nakamura H."/>
            <person name="Ohtoshi R."/>
            <person name="Moran D.A.P."/>
            <person name="Shinohara A."/>
            <person name="Yoshida Y."/>
            <person name="Fujiwara M."/>
            <person name="Mori M."/>
            <person name="Tomita M."/>
            <person name="Arakawa K."/>
        </authorList>
    </citation>
    <scope>NUCLEOTIDE SEQUENCE [LARGE SCALE GENOMIC DNA]</scope>
</reference>
<feature type="region of interest" description="Disordered" evidence="1">
    <location>
        <begin position="1"/>
        <end position="31"/>
    </location>
</feature>
<organism evidence="2 3">
    <name type="scientific">Araneus ventricosus</name>
    <name type="common">Orbweaver spider</name>
    <name type="synonym">Epeira ventricosa</name>
    <dbReference type="NCBI Taxonomy" id="182803"/>
    <lineage>
        <taxon>Eukaryota</taxon>
        <taxon>Metazoa</taxon>
        <taxon>Ecdysozoa</taxon>
        <taxon>Arthropoda</taxon>
        <taxon>Chelicerata</taxon>
        <taxon>Arachnida</taxon>
        <taxon>Araneae</taxon>
        <taxon>Araneomorphae</taxon>
        <taxon>Entelegynae</taxon>
        <taxon>Araneoidea</taxon>
        <taxon>Araneidae</taxon>
        <taxon>Araneus</taxon>
    </lineage>
</organism>